<dbReference type="RefSeq" id="WP_091835236.1">
    <property type="nucleotide sequence ID" value="NZ_FNZK01000025.1"/>
</dbReference>
<dbReference type="InterPro" id="IPR000836">
    <property type="entry name" value="PRTase_dom"/>
</dbReference>
<dbReference type="GO" id="GO:0052657">
    <property type="term" value="F:guanine phosphoribosyltransferase activity"/>
    <property type="evidence" value="ECO:0007669"/>
    <property type="project" value="UniProtKB-ARBA"/>
</dbReference>
<keyword evidence="7 16" id="KW-0963">Cytoplasm</keyword>
<proteinExistence type="inferred from homology"/>
<dbReference type="EMBL" id="FNZK01000025">
    <property type="protein sequence ID" value="SEJ92730.1"/>
    <property type="molecule type" value="Genomic_DNA"/>
</dbReference>
<keyword evidence="12 16" id="KW-0547">Nucleotide-binding</keyword>
<evidence type="ECO:0000256" key="7">
    <source>
        <dbReference type="ARBA" id="ARBA00022490"/>
    </source>
</evidence>
<dbReference type="GO" id="GO:0006166">
    <property type="term" value="P:purine ribonucleoside salvage"/>
    <property type="evidence" value="ECO:0007669"/>
    <property type="project" value="UniProtKB-KW"/>
</dbReference>
<dbReference type="Gene3D" id="3.40.50.2020">
    <property type="match status" value="1"/>
</dbReference>
<dbReference type="SUPFAM" id="SSF53271">
    <property type="entry name" value="PRTase-like"/>
    <property type="match status" value="1"/>
</dbReference>
<dbReference type="GO" id="GO:0004422">
    <property type="term" value="F:hypoxanthine phosphoribosyltransferase activity"/>
    <property type="evidence" value="ECO:0007669"/>
    <property type="project" value="InterPro"/>
</dbReference>
<evidence type="ECO:0000256" key="15">
    <source>
        <dbReference type="ARBA" id="ARBA00049402"/>
    </source>
</evidence>
<keyword evidence="19" id="KW-1185">Reference proteome</keyword>
<dbReference type="InterPro" id="IPR029057">
    <property type="entry name" value="PRTase-like"/>
</dbReference>
<evidence type="ECO:0000256" key="13">
    <source>
        <dbReference type="ARBA" id="ARBA00022842"/>
    </source>
</evidence>
<dbReference type="PANTHER" id="PTHR43340">
    <property type="entry name" value="HYPOXANTHINE-GUANINE PHOSPHORIBOSYLTRANSFERASE"/>
    <property type="match status" value="1"/>
</dbReference>
<comment type="similarity">
    <text evidence="6 16">Belongs to the purine/pyrimidine phosphoribosyltransferase family.</text>
</comment>
<comment type="pathway">
    <text evidence="4 16">Purine metabolism; IMP biosynthesis via salvage pathway; IMP from hypoxanthine: step 1/1.</text>
</comment>
<evidence type="ECO:0000256" key="10">
    <source>
        <dbReference type="ARBA" id="ARBA00022723"/>
    </source>
</evidence>
<dbReference type="Proteomes" id="UP000199662">
    <property type="component" value="Unassembled WGS sequence"/>
</dbReference>
<dbReference type="InterPro" id="IPR050408">
    <property type="entry name" value="HGPRT"/>
</dbReference>
<protein>
    <recommendedName>
        <fullName evidence="16">Hypoxanthine phosphoribosyltransferase</fullName>
        <ecNumber evidence="16">2.4.2.8</ecNumber>
    </recommendedName>
</protein>
<keyword evidence="10 16" id="KW-0479">Metal-binding</keyword>
<evidence type="ECO:0000256" key="11">
    <source>
        <dbReference type="ARBA" id="ARBA00022726"/>
    </source>
</evidence>
<dbReference type="STRING" id="84035.SAMN05660742_12512"/>
<dbReference type="GO" id="GO:0000287">
    <property type="term" value="F:magnesium ion binding"/>
    <property type="evidence" value="ECO:0007669"/>
    <property type="project" value="TreeGrafter"/>
</dbReference>
<organism evidence="18 19">
    <name type="scientific">Propionispira arboris</name>
    <dbReference type="NCBI Taxonomy" id="84035"/>
    <lineage>
        <taxon>Bacteria</taxon>
        <taxon>Bacillati</taxon>
        <taxon>Bacillota</taxon>
        <taxon>Negativicutes</taxon>
        <taxon>Selenomonadales</taxon>
        <taxon>Selenomonadaceae</taxon>
        <taxon>Propionispira</taxon>
    </lineage>
</organism>
<comment type="catalytic activity">
    <reaction evidence="14">
        <text>GMP + diphosphate = guanine + 5-phospho-alpha-D-ribose 1-diphosphate</text>
        <dbReference type="Rhea" id="RHEA:25424"/>
        <dbReference type="ChEBI" id="CHEBI:16235"/>
        <dbReference type="ChEBI" id="CHEBI:33019"/>
        <dbReference type="ChEBI" id="CHEBI:58017"/>
        <dbReference type="ChEBI" id="CHEBI:58115"/>
        <dbReference type="EC" id="2.4.2.8"/>
    </reaction>
    <physiologicalReaction direction="right-to-left" evidence="14">
        <dbReference type="Rhea" id="RHEA:25426"/>
    </physiologicalReaction>
</comment>
<evidence type="ECO:0000313" key="18">
    <source>
        <dbReference type="EMBL" id="SEJ92730.1"/>
    </source>
</evidence>
<evidence type="ECO:0000256" key="6">
    <source>
        <dbReference type="ARBA" id="ARBA00008391"/>
    </source>
</evidence>
<evidence type="ECO:0000256" key="14">
    <source>
        <dbReference type="ARBA" id="ARBA00048811"/>
    </source>
</evidence>
<reference evidence="18 19" key="1">
    <citation type="submission" date="2016-10" db="EMBL/GenBank/DDBJ databases">
        <authorList>
            <person name="de Groot N.N."/>
        </authorList>
    </citation>
    <scope>NUCLEOTIDE SEQUENCE [LARGE SCALE GENOMIC DNA]</scope>
    <source>
        <strain evidence="18 19">DSM 2179</strain>
    </source>
</reference>
<evidence type="ECO:0000256" key="2">
    <source>
        <dbReference type="ARBA" id="ARBA00002049"/>
    </source>
</evidence>
<dbReference type="GO" id="GO:0046100">
    <property type="term" value="P:hypoxanthine metabolic process"/>
    <property type="evidence" value="ECO:0007669"/>
    <property type="project" value="TreeGrafter"/>
</dbReference>
<evidence type="ECO:0000256" key="5">
    <source>
        <dbReference type="ARBA" id="ARBA00004676"/>
    </source>
</evidence>
<evidence type="ECO:0000259" key="17">
    <source>
        <dbReference type="Pfam" id="PF00156"/>
    </source>
</evidence>
<dbReference type="GO" id="GO:0032263">
    <property type="term" value="P:GMP salvage"/>
    <property type="evidence" value="ECO:0007669"/>
    <property type="project" value="TreeGrafter"/>
</dbReference>
<evidence type="ECO:0000256" key="16">
    <source>
        <dbReference type="RuleBase" id="RU364099"/>
    </source>
</evidence>
<name>A0A1H7D146_9FIRM</name>
<comment type="subcellular location">
    <subcellularLocation>
        <location evidence="3 16">Cytoplasm</location>
    </subcellularLocation>
</comment>
<dbReference type="GO" id="GO:0006178">
    <property type="term" value="P:guanine salvage"/>
    <property type="evidence" value="ECO:0007669"/>
    <property type="project" value="TreeGrafter"/>
</dbReference>
<dbReference type="UniPathway" id="UPA00591">
    <property type="reaction ID" value="UER00648"/>
</dbReference>
<dbReference type="GO" id="GO:0000166">
    <property type="term" value="F:nucleotide binding"/>
    <property type="evidence" value="ECO:0007669"/>
    <property type="project" value="UniProtKB-KW"/>
</dbReference>
<accession>A0A1H7D146</accession>
<keyword evidence="8 16" id="KW-0328">Glycosyltransferase</keyword>
<dbReference type="AlphaFoldDB" id="A0A1H7D146"/>
<sequence>MMNDIEKVVYTKEELAACVKRLGQQISKDYAGKEIFAVGILKGAVIFFADLVRAIDVPVQLDFMAASSYGDSTQTSGTVKILKDLDFSVEGKHVLIIEDIIDSGLTLNYLLKNFKERKPASVKLCALLDKPERRKVEVKIDYSGFTVPDDFLVGYGLDYAEKYRNLPCIGILKKEIYS</sequence>
<gene>
    <name evidence="18" type="ORF">SAMN05660742_12512</name>
</gene>
<evidence type="ECO:0000256" key="1">
    <source>
        <dbReference type="ARBA" id="ARBA00001946"/>
    </source>
</evidence>
<dbReference type="PANTHER" id="PTHR43340:SF1">
    <property type="entry name" value="HYPOXANTHINE PHOSPHORIBOSYLTRANSFERASE"/>
    <property type="match status" value="1"/>
</dbReference>
<dbReference type="CDD" id="cd06223">
    <property type="entry name" value="PRTases_typeI"/>
    <property type="match status" value="1"/>
</dbReference>
<dbReference type="GO" id="GO:0032264">
    <property type="term" value="P:IMP salvage"/>
    <property type="evidence" value="ECO:0007669"/>
    <property type="project" value="UniProtKB-UniPathway"/>
</dbReference>
<dbReference type="GO" id="GO:0005829">
    <property type="term" value="C:cytosol"/>
    <property type="evidence" value="ECO:0007669"/>
    <property type="project" value="TreeGrafter"/>
</dbReference>
<dbReference type="NCBIfam" id="TIGR01203">
    <property type="entry name" value="HGPRTase"/>
    <property type="match status" value="1"/>
</dbReference>
<comment type="pathway">
    <text evidence="5">Purine metabolism; GMP biosynthesis via salvage pathway; GMP from guanine: step 1/1.</text>
</comment>
<evidence type="ECO:0000256" key="8">
    <source>
        <dbReference type="ARBA" id="ARBA00022676"/>
    </source>
</evidence>
<keyword evidence="9 16" id="KW-0808">Transferase</keyword>
<keyword evidence="11 16" id="KW-0660">Purine salvage</keyword>
<feature type="domain" description="Phosphoribosyltransferase" evidence="17">
    <location>
        <begin position="12"/>
        <end position="159"/>
    </location>
</feature>
<keyword evidence="13 16" id="KW-0460">Magnesium</keyword>
<dbReference type="Pfam" id="PF00156">
    <property type="entry name" value="Pribosyltran"/>
    <property type="match status" value="1"/>
</dbReference>
<evidence type="ECO:0000313" key="19">
    <source>
        <dbReference type="Proteomes" id="UP000199662"/>
    </source>
</evidence>
<comment type="cofactor">
    <cofactor evidence="1 16">
        <name>Mg(2+)</name>
        <dbReference type="ChEBI" id="CHEBI:18420"/>
    </cofactor>
</comment>
<evidence type="ECO:0000256" key="9">
    <source>
        <dbReference type="ARBA" id="ARBA00022679"/>
    </source>
</evidence>
<dbReference type="FunFam" id="3.40.50.2020:FF:000006">
    <property type="entry name" value="Hypoxanthine phosphoribosyltransferase"/>
    <property type="match status" value="1"/>
</dbReference>
<dbReference type="InterPro" id="IPR005904">
    <property type="entry name" value="Hxn_phspho_trans"/>
</dbReference>
<evidence type="ECO:0000256" key="4">
    <source>
        <dbReference type="ARBA" id="ARBA00004669"/>
    </source>
</evidence>
<evidence type="ECO:0000256" key="12">
    <source>
        <dbReference type="ARBA" id="ARBA00022741"/>
    </source>
</evidence>
<comment type="catalytic activity">
    <reaction evidence="15">
        <text>IMP + diphosphate = hypoxanthine + 5-phospho-alpha-D-ribose 1-diphosphate</text>
        <dbReference type="Rhea" id="RHEA:17973"/>
        <dbReference type="ChEBI" id="CHEBI:17368"/>
        <dbReference type="ChEBI" id="CHEBI:33019"/>
        <dbReference type="ChEBI" id="CHEBI:58017"/>
        <dbReference type="ChEBI" id="CHEBI:58053"/>
        <dbReference type="EC" id="2.4.2.8"/>
    </reaction>
    <physiologicalReaction direction="right-to-left" evidence="15">
        <dbReference type="Rhea" id="RHEA:17975"/>
    </physiologicalReaction>
</comment>
<comment type="function">
    <text evidence="2">Purine salvage pathway enzyme that catalyzes the transfer of the ribosyl-5-phosphate group from 5-phospho-alpha-D-ribose 1-diphosphate (PRPP) to the N9 position of the 6-oxopurines hypoxanthine and guanine to form the corresponding ribonucleotides IMP (inosine 5'-monophosphate) and GMP (guanosine 5'-monophosphate), with the release of PPi.</text>
</comment>
<evidence type="ECO:0000256" key="3">
    <source>
        <dbReference type="ARBA" id="ARBA00004496"/>
    </source>
</evidence>
<dbReference type="EC" id="2.4.2.8" evidence="16"/>